<evidence type="ECO:0000256" key="1">
    <source>
        <dbReference type="ARBA" id="ARBA00004211"/>
    </source>
</evidence>
<dbReference type="EMBL" id="JAVHJL010000003">
    <property type="protein sequence ID" value="KAK6506639.1"/>
    <property type="molecule type" value="Genomic_DNA"/>
</dbReference>
<dbReference type="GO" id="GO:0005484">
    <property type="term" value="F:SNAP receptor activity"/>
    <property type="evidence" value="ECO:0007669"/>
    <property type="project" value="TreeGrafter"/>
</dbReference>
<evidence type="ECO:0000313" key="10">
    <source>
        <dbReference type="EMBL" id="KAK6506639.1"/>
    </source>
</evidence>
<dbReference type="GO" id="GO:0006906">
    <property type="term" value="P:vesicle fusion"/>
    <property type="evidence" value="ECO:0007669"/>
    <property type="project" value="TreeGrafter"/>
</dbReference>
<dbReference type="Gene3D" id="1.20.58.70">
    <property type="match status" value="1"/>
</dbReference>
<dbReference type="InterPro" id="IPR045242">
    <property type="entry name" value="Syntaxin"/>
</dbReference>
<evidence type="ECO:0000256" key="7">
    <source>
        <dbReference type="SAM" id="MobiDB-lite"/>
    </source>
</evidence>
<evidence type="ECO:0000256" key="2">
    <source>
        <dbReference type="ARBA" id="ARBA00009063"/>
    </source>
</evidence>
<keyword evidence="4 8" id="KW-1133">Transmembrane helix</keyword>
<keyword evidence="11" id="KW-1185">Reference proteome</keyword>
<evidence type="ECO:0000259" key="9">
    <source>
        <dbReference type="PROSITE" id="PS50192"/>
    </source>
</evidence>
<dbReference type="GO" id="GO:0006887">
    <property type="term" value="P:exocytosis"/>
    <property type="evidence" value="ECO:0007669"/>
    <property type="project" value="TreeGrafter"/>
</dbReference>
<feature type="compositionally biased region" description="Polar residues" evidence="7">
    <location>
        <begin position="1"/>
        <end position="11"/>
    </location>
</feature>
<dbReference type="InterPro" id="IPR000727">
    <property type="entry name" value="T_SNARE_dom"/>
</dbReference>
<evidence type="ECO:0000256" key="5">
    <source>
        <dbReference type="ARBA" id="ARBA00023136"/>
    </source>
</evidence>
<dbReference type="GO" id="GO:0005886">
    <property type="term" value="C:plasma membrane"/>
    <property type="evidence" value="ECO:0007669"/>
    <property type="project" value="TreeGrafter"/>
</dbReference>
<dbReference type="SMART" id="SM00397">
    <property type="entry name" value="t_SNARE"/>
    <property type="match status" value="1"/>
</dbReference>
<dbReference type="Pfam" id="PF00804">
    <property type="entry name" value="Syntaxin"/>
    <property type="match status" value="1"/>
</dbReference>
<feature type="compositionally biased region" description="Basic and acidic residues" evidence="7">
    <location>
        <begin position="17"/>
        <end position="26"/>
    </location>
</feature>
<name>A0AAV9WE81_9PEZI</name>
<feature type="domain" description="T-SNARE coiled-coil homology" evidence="9">
    <location>
        <begin position="189"/>
        <end position="251"/>
    </location>
</feature>
<comment type="similarity">
    <text evidence="2">Belongs to the syntaxin family.</text>
</comment>
<evidence type="ECO:0000256" key="8">
    <source>
        <dbReference type="SAM" id="Phobius"/>
    </source>
</evidence>
<evidence type="ECO:0000256" key="3">
    <source>
        <dbReference type="ARBA" id="ARBA00022692"/>
    </source>
</evidence>
<keyword evidence="3 8" id="KW-0812">Transmembrane</keyword>
<gene>
    <name evidence="10" type="primary">SSO2_3</name>
    <name evidence="10" type="ORF">TWF481_005095</name>
</gene>
<accession>A0AAV9WE81</accession>
<reference evidence="10 11" key="1">
    <citation type="submission" date="2023-08" db="EMBL/GenBank/DDBJ databases">
        <authorList>
            <person name="Palmer J.M."/>
        </authorList>
    </citation>
    <scope>NUCLEOTIDE SEQUENCE [LARGE SCALE GENOMIC DNA]</scope>
    <source>
        <strain evidence="10 11">TWF481</strain>
    </source>
</reference>
<comment type="caution">
    <text evidence="10">The sequence shown here is derived from an EMBL/GenBank/DDBJ whole genome shotgun (WGS) entry which is preliminary data.</text>
</comment>
<sequence length="289" mass="33217">MAQPRSRSCSPMGTRAAEPDLEKGAEPEEELNPTQAFFNEVAVLRQENKDIQAKIQIIRELQTESLSKVTDEETAAINNEISAHVAELSKMNSEMTRRIKLLASKTKEDSEHATHVKLIEKEFKQAIHRYQEVEVEYKKKMREQLARQYLIVNPDATEEDIKKVQEEGNQPIFLTAIMDSRREQGSSALNEVRNRYKEIQKIEQTMEELADLFTQLNQLVYQQDEAIQASEEKAQKTAEDVEAGTNTLGVAIEHAKRARKNKWWLLIIVVIIIIIVVFAAVFTIKPWEK</sequence>
<feature type="region of interest" description="Disordered" evidence="7">
    <location>
        <begin position="1"/>
        <end position="31"/>
    </location>
</feature>
<feature type="transmembrane region" description="Helical" evidence="8">
    <location>
        <begin position="263"/>
        <end position="284"/>
    </location>
</feature>
<evidence type="ECO:0000313" key="11">
    <source>
        <dbReference type="Proteomes" id="UP001370758"/>
    </source>
</evidence>
<proteinExistence type="inferred from homology"/>
<feature type="coiled-coil region" evidence="6">
    <location>
        <begin position="189"/>
        <end position="219"/>
    </location>
</feature>
<dbReference type="SUPFAM" id="SSF47661">
    <property type="entry name" value="t-snare proteins"/>
    <property type="match status" value="1"/>
</dbReference>
<dbReference type="PROSITE" id="PS50192">
    <property type="entry name" value="T_SNARE"/>
    <property type="match status" value="1"/>
</dbReference>
<dbReference type="Proteomes" id="UP001370758">
    <property type="component" value="Unassembled WGS sequence"/>
</dbReference>
<evidence type="ECO:0000256" key="6">
    <source>
        <dbReference type="SAM" id="Coils"/>
    </source>
</evidence>
<dbReference type="GO" id="GO:0048278">
    <property type="term" value="P:vesicle docking"/>
    <property type="evidence" value="ECO:0007669"/>
    <property type="project" value="TreeGrafter"/>
</dbReference>
<dbReference type="Pfam" id="PF05739">
    <property type="entry name" value="SNARE"/>
    <property type="match status" value="1"/>
</dbReference>
<comment type="subcellular location">
    <subcellularLocation>
        <location evidence="1">Membrane</location>
        <topology evidence="1">Single-pass type IV membrane protein</topology>
    </subcellularLocation>
</comment>
<dbReference type="PANTHER" id="PTHR19957">
    <property type="entry name" value="SYNTAXIN"/>
    <property type="match status" value="1"/>
</dbReference>
<keyword evidence="6" id="KW-0175">Coiled coil</keyword>
<dbReference type="AlphaFoldDB" id="A0AAV9WE81"/>
<protein>
    <submittedName>
        <fullName evidence="10">Plasma membrane t-SNARE, secretory vesicle fusion</fullName>
    </submittedName>
</protein>
<dbReference type="GO" id="GO:0031201">
    <property type="term" value="C:SNARE complex"/>
    <property type="evidence" value="ECO:0007669"/>
    <property type="project" value="TreeGrafter"/>
</dbReference>
<dbReference type="GO" id="GO:0006886">
    <property type="term" value="P:intracellular protein transport"/>
    <property type="evidence" value="ECO:0007669"/>
    <property type="project" value="TreeGrafter"/>
</dbReference>
<evidence type="ECO:0000256" key="4">
    <source>
        <dbReference type="ARBA" id="ARBA00022989"/>
    </source>
</evidence>
<dbReference type="InterPro" id="IPR010989">
    <property type="entry name" value="SNARE"/>
</dbReference>
<dbReference type="GO" id="GO:0000149">
    <property type="term" value="F:SNARE binding"/>
    <property type="evidence" value="ECO:0007669"/>
    <property type="project" value="TreeGrafter"/>
</dbReference>
<dbReference type="InterPro" id="IPR006011">
    <property type="entry name" value="Syntaxin_N"/>
</dbReference>
<organism evidence="10 11">
    <name type="scientific">Arthrobotrys musiformis</name>
    <dbReference type="NCBI Taxonomy" id="47236"/>
    <lineage>
        <taxon>Eukaryota</taxon>
        <taxon>Fungi</taxon>
        <taxon>Dikarya</taxon>
        <taxon>Ascomycota</taxon>
        <taxon>Pezizomycotina</taxon>
        <taxon>Orbiliomycetes</taxon>
        <taxon>Orbiliales</taxon>
        <taxon>Orbiliaceae</taxon>
        <taxon>Arthrobotrys</taxon>
    </lineage>
</organism>
<dbReference type="CDD" id="cd15849">
    <property type="entry name" value="SNARE_Sso1"/>
    <property type="match status" value="1"/>
</dbReference>
<dbReference type="PANTHER" id="PTHR19957:SF307">
    <property type="entry name" value="PROTEIN SSO1-RELATED"/>
    <property type="match status" value="1"/>
</dbReference>
<keyword evidence="5 8" id="KW-0472">Membrane</keyword>
<dbReference type="GO" id="GO:0012505">
    <property type="term" value="C:endomembrane system"/>
    <property type="evidence" value="ECO:0007669"/>
    <property type="project" value="TreeGrafter"/>
</dbReference>